<keyword evidence="4" id="KW-1185">Reference proteome</keyword>
<dbReference type="Pfam" id="PF08327">
    <property type="entry name" value="AHSA1"/>
    <property type="match status" value="1"/>
</dbReference>
<dbReference type="SUPFAM" id="SSF55961">
    <property type="entry name" value="Bet v1-like"/>
    <property type="match status" value="1"/>
</dbReference>
<reference evidence="3 4" key="1">
    <citation type="submission" date="2019-03" db="EMBL/GenBank/DDBJ databases">
        <title>Genomics of glacier-inhabiting Cryobacterium strains.</title>
        <authorList>
            <person name="Liu Q."/>
            <person name="Xin Y.-H."/>
        </authorList>
    </citation>
    <scope>NUCLEOTIDE SEQUENCE [LARGE SCALE GENOMIC DNA]</scope>
    <source>
        <strain evidence="3 4">Hh15</strain>
    </source>
</reference>
<dbReference type="AlphaFoldDB" id="A0A5F0D5X0"/>
<organism evidence="3 4">
    <name type="scientific">Cryobacterium luteum</name>
    <dbReference type="NCBI Taxonomy" id="1424661"/>
    <lineage>
        <taxon>Bacteria</taxon>
        <taxon>Bacillati</taxon>
        <taxon>Actinomycetota</taxon>
        <taxon>Actinomycetes</taxon>
        <taxon>Micrococcales</taxon>
        <taxon>Microbacteriaceae</taxon>
        <taxon>Cryobacterium</taxon>
    </lineage>
</organism>
<protein>
    <submittedName>
        <fullName evidence="3">SRPBCC domain-containing protein</fullName>
    </submittedName>
</protein>
<proteinExistence type="inferred from homology"/>
<dbReference type="Proteomes" id="UP000297654">
    <property type="component" value="Unassembled WGS sequence"/>
</dbReference>
<dbReference type="Gene3D" id="3.30.530.20">
    <property type="match status" value="1"/>
</dbReference>
<dbReference type="OrthoDB" id="3365660at2"/>
<dbReference type="InterPro" id="IPR023393">
    <property type="entry name" value="START-like_dom_sf"/>
</dbReference>
<evidence type="ECO:0000313" key="3">
    <source>
        <dbReference type="EMBL" id="TFB89114.1"/>
    </source>
</evidence>
<dbReference type="EMBL" id="SOFF01000030">
    <property type="protein sequence ID" value="TFB89114.1"/>
    <property type="molecule type" value="Genomic_DNA"/>
</dbReference>
<accession>A0A5F0D5X0</accession>
<evidence type="ECO:0000313" key="4">
    <source>
        <dbReference type="Proteomes" id="UP000297654"/>
    </source>
</evidence>
<name>A0A5F0D5X0_9MICO</name>
<comment type="caution">
    <text evidence="3">The sequence shown here is derived from an EMBL/GenBank/DDBJ whole genome shotgun (WGS) entry which is preliminary data.</text>
</comment>
<dbReference type="CDD" id="cd07814">
    <property type="entry name" value="SRPBCC_CalC_Aha1-like"/>
    <property type="match status" value="1"/>
</dbReference>
<dbReference type="InterPro" id="IPR013538">
    <property type="entry name" value="ASHA1/2-like_C"/>
</dbReference>
<sequence>MALDAQWRYCRLNPLSLLAVHQWMGPTAGSSKRVWTVSKSTSRRCFQPRTNALTGRRSMMSQTRTERSFTLTRILRAPRNIVFKAWTEPENLAWFYNPAMPTPTAPIQVDLRVGGVWRQQMVVDDDLQYPTGGVYLEVVPDERLVFRWGAAGGWPELVGDRELEAPIVTVNLRDVAEGTHLELTVAFPEQLADEEVRDLMEGGTRDGWSATIDRVAHSTAITTWHIRQSNPHV</sequence>
<evidence type="ECO:0000256" key="1">
    <source>
        <dbReference type="ARBA" id="ARBA00006817"/>
    </source>
</evidence>
<comment type="similarity">
    <text evidence="1">Belongs to the AHA1 family.</text>
</comment>
<gene>
    <name evidence="3" type="ORF">E3O10_09460</name>
</gene>
<feature type="domain" description="Activator of Hsp90 ATPase homologue 1/2-like C-terminal" evidence="2">
    <location>
        <begin position="76"/>
        <end position="214"/>
    </location>
</feature>
<dbReference type="RefSeq" id="WP_134450377.1">
    <property type="nucleotide sequence ID" value="NZ_FOCN01000002.1"/>
</dbReference>
<evidence type="ECO:0000259" key="2">
    <source>
        <dbReference type="Pfam" id="PF08327"/>
    </source>
</evidence>